<evidence type="ECO:0000256" key="5">
    <source>
        <dbReference type="PIRSR" id="PIRSR601461-1"/>
    </source>
</evidence>
<keyword evidence="8" id="KW-1185">Reference proteome</keyword>
<dbReference type="PROSITE" id="PS51767">
    <property type="entry name" value="PEPTIDASE_A1"/>
    <property type="match status" value="1"/>
</dbReference>
<dbReference type="InterPro" id="IPR033121">
    <property type="entry name" value="PEPTIDASE_A1"/>
</dbReference>
<dbReference type="InterPro" id="IPR001461">
    <property type="entry name" value="Aspartic_peptidase_A1"/>
</dbReference>
<keyword evidence="4" id="KW-0378">Hydrolase</keyword>
<feature type="active site" evidence="5">
    <location>
        <position position="126"/>
    </location>
</feature>
<comment type="caution">
    <text evidence="7">The sequence shown here is derived from an EMBL/GenBank/DDBJ whole genome shotgun (WGS) entry which is preliminary data.</text>
</comment>
<dbReference type="CDD" id="cd06097">
    <property type="entry name" value="Aspergillopepsin_like"/>
    <property type="match status" value="1"/>
</dbReference>
<evidence type="ECO:0000313" key="7">
    <source>
        <dbReference type="EMBL" id="OLN85606.1"/>
    </source>
</evidence>
<feature type="active site" evidence="5">
    <location>
        <position position="343"/>
    </location>
</feature>
<dbReference type="PANTHER" id="PTHR47966">
    <property type="entry name" value="BETA-SITE APP-CLEAVING ENZYME, ISOFORM A-RELATED"/>
    <property type="match status" value="1"/>
</dbReference>
<dbReference type="SUPFAM" id="SSF50630">
    <property type="entry name" value="Acid proteases"/>
    <property type="match status" value="1"/>
</dbReference>
<feature type="domain" description="Peptidase A1" evidence="6">
    <location>
        <begin position="108"/>
        <end position="452"/>
    </location>
</feature>
<proteinExistence type="inferred from homology"/>
<evidence type="ECO:0000256" key="3">
    <source>
        <dbReference type="ARBA" id="ARBA00022750"/>
    </source>
</evidence>
<gene>
    <name evidence="7" type="ORF">CCHL11_05850</name>
</gene>
<dbReference type="Proteomes" id="UP000186583">
    <property type="component" value="Unassembled WGS sequence"/>
</dbReference>
<sequence length="461" mass="50364">MGKAPQAQAKFEENKGFVKIPAVSNKNYKRDGTKSYVHLLNKYKFEPTKPGPYFQIRRMAQRGLAAPGFTAPVGGRISMSKVLVKKADLDGDQHVDVTAEDQQCDSILFYEVSIGTPPQKFKLEFDTGSSDLWVLHARNLPFRTSLNSEQVFSTKLGSSFKTNHTIFDPSKSSTFKKLDGKTWKISYSDGSFAQGDCGTDNLVVGGLTVEKQVVELAENIAPQFSQTSGDGHLGLGFGSINSVQRDGSFRDPQNTALDNMAAQAKVPKDAQLFTSAFYGEQDEGESRSFFTFGWIDTALVTASGKDVHWARVDNSQGFWMFPSESASVEGNSIVRDGNKAIADTGTILALVSDEVCEALYGAIPGAKYDEKSQGYVFPVSLKVDDLPEFWIAVGGKDFVLQKEDLAFASAGEGFWYGSVQSRGSNGFDILGGVFLKSIYAIWDQGNLRFGCVPKFGKTQNL</sequence>
<keyword evidence="2 7" id="KW-0645">Protease</keyword>
<dbReference type="AlphaFoldDB" id="A0A1Q8RMN6"/>
<evidence type="ECO:0000259" key="6">
    <source>
        <dbReference type="PROSITE" id="PS51767"/>
    </source>
</evidence>
<name>A0A1Q8RMN6_9PEZI</name>
<dbReference type="PRINTS" id="PR00792">
    <property type="entry name" value="PEPSIN"/>
</dbReference>
<protein>
    <submittedName>
        <fullName evidence="7">Aspartic protease pep1-like protein 2</fullName>
    </submittedName>
</protein>
<evidence type="ECO:0000256" key="2">
    <source>
        <dbReference type="ARBA" id="ARBA00022670"/>
    </source>
</evidence>
<accession>A0A1Q8RMN6</accession>
<dbReference type="Gene3D" id="2.40.70.10">
    <property type="entry name" value="Acid Proteases"/>
    <property type="match status" value="2"/>
</dbReference>
<dbReference type="OrthoDB" id="2747330at2759"/>
<dbReference type="InterPro" id="IPR021109">
    <property type="entry name" value="Peptidase_aspartic_dom_sf"/>
</dbReference>
<dbReference type="Pfam" id="PF00026">
    <property type="entry name" value="Asp"/>
    <property type="match status" value="1"/>
</dbReference>
<dbReference type="GO" id="GO:0004190">
    <property type="term" value="F:aspartic-type endopeptidase activity"/>
    <property type="evidence" value="ECO:0007669"/>
    <property type="project" value="UniProtKB-KW"/>
</dbReference>
<comment type="similarity">
    <text evidence="1">Belongs to the peptidase A1 family.</text>
</comment>
<reference evidence="7 8" key="1">
    <citation type="submission" date="2016-11" db="EMBL/GenBank/DDBJ databases">
        <title>Draft Genome Assembly of Colletotrichum chlorophyti a pathogen of herbaceous plants.</title>
        <authorList>
            <person name="Gan P."/>
            <person name="Narusaka M."/>
            <person name="Tsushima A."/>
            <person name="Narusaka Y."/>
            <person name="Takano Y."/>
            <person name="Shirasu K."/>
        </authorList>
    </citation>
    <scope>NUCLEOTIDE SEQUENCE [LARGE SCALE GENOMIC DNA]</scope>
    <source>
        <strain evidence="7 8">NTL11</strain>
    </source>
</reference>
<organism evidence="7 8">
    <name type="scientific">Colletotrichum chlorophyti</name>
    <dbReference type="NCBI Taxonomy" id="708187"/>
    <lineage>
        <taxon>Eukaryota</taxon>
        <taxon>Fungi</taxon>
        <taxon>Dikarya</taxon>
        <taxon>Ascomycota</taxon>
        <taxon>Pezizomycotina</taxon>
        <taxon>Sordariomycetes</taxon>
        <taxon>Hypocreomycetidae</taxon>
        <taxon>Glomerellales</taxon>
        <taxon>Glomerellaceae</taxon>
        <taxon>Colletotrichum</taxon>
    </lineage>
</organism>
<evidence type="ECO:0000313" key="8">
    <source>
        <dbReference type="Proteomes" id="UP000186583"/>
    </source>
</evidence>
<evidence type="ECO:0000256" key="1">
    <source>
        <dbReference type="ARBA" id="ARBA00007447"/>
    </source>
</evidence>
<keyword evidence="3" id="KW-0064">Aspartyl protease</keyword>
<dbReference type="STRING" id="708187.A0A1Q8RMN6"/>
<dbReference type="GO" id="GO:0006508">
    <property type="term" value="P:proteolysis"/>
    <property type="evidence" value="ECO:0007669"/>
    <property type="project" value="UniProtKB-KW"/>
</dbReference>
<evidence type="ECO:0000256" key="4">
    <source>
        <dbReference type="ARBA" id="ARBA00022801"/>
    </source>
</evidence>
<dbReference type="PANTHER" id="PTHR47966:SF1">
    <property type="entry name" value="ASPARTYL PROTEINASE"/>
    <property type="match status" value="1"/>
</dbReference>
<dbReference type="EMBL" id="MPGH01000162">
    <property type="protein sequence ID" value="OLN85606.1"/>
    <property type="molecule type" value="Genomic_DNA"/>
</dbReference>
<dbReference type="InterPro" id="IPR034163">
    <property type="entry name" value="Aspergillopepsin-like_cat_dom"/>
</dbReference>